<gene>
    <name evidence="1" type="ORF">AMECASPLE_026183</name>
</gene>
<protein>
    <submittedName>
        <fullName evidence="1">Uncharacterized protein</fullName>
    </submittedName>
</protein>
<dbReference type="Proteomes" id="UP001469553">
    <property type="component" value="Unassembled WGS sequence"/>
</dbReference>
<reference evidence="1 2" key="1">
    <citation type="submission" date="2021-06" db="EMBL/GenBank/DDBJ databases">
        <authorList>
            <person name="Palmer J.M."/>
        </authorList>
    </citation>
    <scope>NUCLEOTIDE SEQUENCE [LARGE SCALE GENOMIC DNA]</scope>
    <source>
        <strain evidence="1 2">AS_MEX2019</strain>
        <tissue evidence="1">Muscle</tissue>
    </source>
</reference>
<name>A0ABV0XTR7_9TELE</name>
<dbReference type="EMBL" id="JAHRIP010012054">
    <property type="protein sequence ID" value="MEQ2284889.1"/>
    <property type="molecule type" value="Genomic_DNA"/>
</dbReference>
<sequence>MHLVPTLPLLMTANKLRCRLEELLSQHEKLLQIKSVALHWHPRSTHDFFERIQYKLNPVQFIQHMVVCSLLAFKPSSPCKPGCGNQCTVQSQQGSTGNVKGVQVSCGYNLQRTIIV</sequence>
<comment type="caution">
    <text evidence="1">The sequence shown here is derived from an EMBL/GenBank/DDBJ whole genome shotgun (WGS) entry which is preliminary data.</text>
</comment>
<evidence type="ECO:0000313" key="2">
    <source>
        <dbReference type="Proteomes" id="UP001469553"/>
    </source>
</evidence>
<keyword evidence="2" id="KW-1185">Reference proteome</keyword>
<accession>A0ABV0XTR7</accession>
<organism evidence="1 2">
    <name type="scientific">Ameca splendens</name>
    <dbReference type="NCBI Taxonomy" id="208324"/>
    <lineage>
        <taxon>Eukaryota</taxon>
        <taxon>Metazoa</taxon>
        <taxon>Chordata</taxon>
        <taxon>Craniata</taxon>
        <taxon>Vertebrata</taxon>
        <taxon>Euteleostomi</taxon>
        <taxon>Actinopterygii</taxon>
        <taxon>Neopterygii</taxon>
        <taxon>Teleostei</taxon>
        <taxon>Neoteleostei</taxon>
        <taxon>Acanthomorphata</taxon>
        <taxon>Ovalentaria</taxon>
        <taxon>Atherinomorphae</taxon>
        <taxon>Cyprinodontiformes</taxon>
        <taxon>Goodeidae</taxon>
        <taxon>Ameca</taxon>
    </lineage>
</organism>
<proteinExistence type="predicted"/>
<evidence type="ECO:0000313" key="1">
    <source>
        <dbReference type="EMBL" id="MEQ2284889.1"/>
    </source>
</evidence>